<dbReference type="InParanoid" id="B0X5Z2"/>
<keyword evidence="4 7" id="KW-0863">Zinc-finger</keyword>
<dbReference type="GO" id="GO:0008270">
    <property type="term" value="F:zinc ion binding"/>
    <property type="evidence" value="ECO:0007669"/>
    <property type="project" value="UniProtKB-UniRule"/>
</dbReference>
<dbReference type="InterPro" id="IPR008913">
    <property type="entry name" value="Znf_CHY"/>
</dbReference>
<feature type="domain" description="C2H2-type" evidence="10">
    <location>
        <begin position="176"/>
        <end position="198"/>
    </location>
</feature>
<dbReference type="Proteomes" id="UP000002320">
    <property type="component" value="Unassembled WGS sequence"/>
</dbReference>
<gene>
    <name evidence="14" type="primary">6048094</name>
    <name evidence="13" type="ORF">CpipJ_CPIJ014712</name>
</gene>
<dbReference type="SUPFAM" id="SSF57667">
    <property type="entry name" value="beta-beta-alpha zinc fingers"/>
    <property type="match status" value="6"/>
</dbReference>
<feature type="domain" description="C2H2-type" evidence="10">
    <location>
        <begin position="345"/>
        <end position="372"/>
    </location>
</feature>
<dbReference type="EMBL" id="DS232397">
    <property type="protein sequence ID" value="EDS41123.1"/>
    <property type="molecule type" value="Genomic_DNA"/>
</dbReference>
<dbReference type="GO" id="GO:0003677">
    <property type="term" value="F:DNA binding"/>
    <property type="evidence" value="ECO:0007669"/>
    <property type="project" value="UniProtKB-ARBA"/>
</dbReference>
<dbReference type="OMA" id="IHCEICK"/>
<dbReference type="SUPFAM" id="SSF57716">
    <property type="entry name" value="Glucocorticoid receptor-like (DNA-binding domain)"/>
    <property type="match status" value="1"/>
</dbReference>
<dbReference type="InterPro" id="IPR050826">
    <property type="entry name" value="Krueppel_C2H2_ZnFinger"/>
</dbReference>
<feature type="binding site" evidence="8">
    <location>
        <position position="7"/>
    </location>
    <ligand>
        <name>Zn(2+)</name>
        <dbReference type="ChEBI" id="CHEBI:29105"/>
    </ligand>
</feature>
<dbReference type="FunFam" id="3.30.160.60:FF:000072">
    <property type="entry name" value="zinc finger protein 143 isoform X1"/>
    <property type="match status" value="1"/>
</dbReference>
<feature type="domain" description="C2H2-type" evidence="10">
    <location>
        <begin position="430"/>
        <end position="457"/>
    </location>
</feature>
<feature type="region of interest" description="Disordered" evidence="9">
    <location>
        <begin position="99"/>
        <end position="131"/>
    </location>
</feature>
<evidence type="ECO:0000256" key="4">
    <source>
        <dbReference type="ARBA" id="ARBA00022771"/>
    </source>
</evidence>
<dbReference type="FunFam" id="3.30.160.60:FF:000125">
    <property type="entry name" value="Putative zinc finger protein 143"/>
    <property type="match status" value="1"/>
</dbReference>
<keyword evidence="2 8" id="KW-0479">Metal-binding</keyword>
<feature type="binding site" evidence="8">
    <location>
        <position position="55"/>
    </location>
    <ligand>
        <name>Zn(2+)</name>
        <dbReference type="ChEBI" id="CHEBI:29105"/>
    </ligand>
</feature>
<dbReference type="Gene3D" id="3.30.160.60">
    <property type="entry name" value="Classic Zinc Finger"/>
    <property type="match status" value="9"/>
</dbReference>
<dbReference type="Pfam" id="PF12874">
    <property type="entry name" value="zf-met"/>
    <property type="match status" value="1"/>
</dbReference>
<feature type="binding site" evidence="8">
    <location>
        <position position="4"/>
    </location>
    <ligand>
        <name>Zn(2+)</name>
        <dbReference type="ChEBI" id="CHEBI:29105"/>
    </ligand>
</feature>
<organism>
    <name type="scientific">Culex quinquefasciatus</name>
    <name type="common">Southern house mosquito</name>
    <name type="synonym">Culex pungens</name>
    <dbReference type="NCBI Taxonomy" id="7176"/>
    <lineage>
        <taxon>Eukaryota</taxon>
        <taxon>Metazoa</taxon>
        <taxon>Ecdysozoa</taxon>
        <taxon>Arthropoda</taxon>
        <taxon>Hexapoda</taxon>
        <taxon>Insecta</taxon>
        <taxon>Pterygota</taxon>
        <taxon>Neoptera</taxon>
        <taxon>Endopterygota</taxon>
        <taxon>Diptera</taxon>
        <taxon>Nematocera</taxon>
        <taxon>Culicoidea</taxon>
        <taxon>Culicidae</taxon>
        <taxon>Culicinae</taxon>
        <taxon>Culicini</taxon>
        <taxon>Culex</taxon>
        <taxon>Culex</taxon>
    </lineage>
</organism>
<keyword evidence="5 8" id="KW-0862">Zinc</keyword>
<evidence type="ECO:0000256" key="1">
    <source>
        <dbReference type="ARBA" id="ARBA00004123"/>
    </source>
</evidence>
<feature type="domain" description="ZAD" evidence="12">
    <location>
        <begin position="2"/>
        <end position="79"/>
    </location>
</feature>
<dbReference type="FunFam" id="3.30.160.60:FF:000870">
    <property type="entry name" value="zinc finger protein 197 isoform X1"/>
    <property type="match status" value="1"/>
</dbReference>
<dbReference type="FunFam" id="3.30.160.60:FF:000100">
    <property type="entry name" value="Zinc finger 45-like"/>
    <property type="match status" value="1"/>
</dbReference>
<evidence type="ECO:0000313" key="14">
    <source>
        <dbReference type="EnsemblMetazoa" id="CPIJ014712-PA"/>
    </source>
</evidence>
<dbReference type="OrthoDB" id="654211at2759"/>
<feature type="domain" description="C2H2-type" evidence="10">
    <location>
        <begin position="542"/>
        <end position="571"/>
    </location>
</feature>
<feature type="domain" description="C2H2-type" evidence="10">
    <location>
        <begin position="486"/>
        <end position="513"/>
    </location>
</feature>
<keyword evidence="15" id="KW-1185">Reference proteome</keyword>
<feature type="domain" description="C2H2-type" evidence="10">
    <location>
        <begin position="276"/>
        <end position="305"/>
    </location>
</feature>
<dbReference type="KEGG" id="cqu:CpipJ_CPIJ014712"/>
<evidence type="ECO:0000259" key="12">
    <source>
        <dbReference type="PROSITE" id="PS51915"/>
    </source>
</evidence>
<evidence type="ECO:0000256" key="8">
    <source>
        <dbReference type="PROSITE-ProRule" id="PRU01263"/>
    </source>
</evidence>
<feature type="domain" description="C2H2-type" evidence="10">
    <location>
        <begin position="373"/>
        <end position="400"/>
    </location>
</feature>
<evidence type="ECO:0000313" key="13">
    <source>
        <dbReference type="EMBL" id="EDS41123.1"/>
    </source>
</evidence>
<sequence>MKICRICMQGDEDRPLQSIFSEVDRVHLAETVAASCSLVLAAEDDGLPGQICAPCVRDVQQVATFRERARESDRKLRQVGASGGGDFEVVVVKTESIGEDDDDREGFNLAQSESDSEDDRPLKRRRRAKTSSSDEEEFTVIKVKRKSKQVESDSEDELDVKTLSMFEEVTLPESSYVCCSCYKHFDSVAALELHVEVHKRHVVKRTDCIYCEICKRKFKKESALNRHVAKVSALTKLYECVQCNVRFMNAAGRRMHAQRHPQKIEEKMKQEFGEIFCCVQNCSKSFTSEQLLIEHGHEAHRINKQAYELEDSTLKPIECPVCFKKFASEQLLRRHRRRNSQPLNHQCATCGLKFRTKDVLSFHELNHSEKKPFPCEICQKHFSSKNSLKVHQRSHSNDKPFICSTCGARFYQKAQLVTHEYTHQDGPLPFRCETCSKYCKTKNALRNHMRQHTGEKPYPCRHCSISFSNHTNRQRHEMNHTGNKPFACSFCDRKFTINRLKLEHECKHTGVKPFKCSFCEKSFIRKRFQLDHEATHTGEKPYRCEVPSCNRTFSQQAPLRRHMVTHRTEGSAEFFPLNQQTPNDVHVVVVVLFLLYVHEHDLAVVVRSLATVVAALLIARYKLFRPKRMGLLQLVRVLSTSSTPWQMLLERRTTKEDVQALVARVNLLPVELLVKSEEALLLEPTPALLAHEWLQHAVGRVVRNVLLAVLLGAVNVQVGLGGKHIALLTLMLNSQMAKQHQLRLEDPPAEPTAKQILQRRRLVQLQRSFVRKRGKTDRTLVRLQLQLTLPVNIPRVLL</sequence>
<dbReference type="FunFam" id="3.30.160.60:FF:000110">
    <property type="entry name" value="Zinc finger protein-like"/>
    <property type="match status" value="1"/>
</dbReference>
<dbReference type="Pfam" id="PF00096">
    <property type="entry name" value="zf-C2H2"/>
    <property type="match status" value="5"/>
</dbReference>
<dbReference type="eggNOG" id="KOG1721">
    <property type="taxonomic scope" value="Eukaryota"/>
</dbReference>
<evidence type="ECO:0000256" key="7">
    <source>
        <dbReference type="PROSITE-ProRule" id="PRU00601"/>
    </source>
</evidence>
<reference evidence="14" key="2">
    <citation type="submission" date="2021-02" db="UniProtKB">
        <authorList>
            <consortium name="EnsemblMetazoa"/>
        </authorList>
    </citation>
    <scope>IDENTIFICATION</scope>
    <source>
        <strain evidence="14">JHB</strain>
    </source>
</reference>
<dbReference type="Pfam" id="PF07776">
    <property type="entry name" value="zf-AD"/>
    <property type="match status" value="1"/>
</dbReference>
<evidence type="ECO:0000313" key="15">
    <source>
        <dbReference type="Proteomes" id="UP000002320"/>
    </source>
</evidence>
<name>B0X5Z2_CULQU</name>
<proteinExistence type="predicted"/>
<dbReference type="InterPro" id="IPR012934">
    <property type="entry name" value="Znf_AD"/>
</dbReference>
<accession>B0X5Z2</accession>
<dbReference type="HOGENOM" id="CLU_352438_0_0_1"/>
<dbReference type="PROSITE" id="PS50157">
    <property type="entry name" value="ZINC_FINGER_C2H2_2"/>
    <property type="match status" value="10"/>
</dbReference>
<evidence type="ECO:0000256" key="2">
    <source>
        <dbReference type="ARBA" id="ARBA00022723"/>
    </source>
</evidence>
<dbReference type="VEuPathDB" id="VectorBase:CQUJHB014064"/>
<feature type="domain" description="CHY-type" evidence="11">
    <location>
        <begin position="425"/>
        <end position="511"/>
    </location>
</feature>
<feature type="domain" description="C2H2-type" evidence="10">
    <location>
        <begin position="458"/>
        <end position="485"/>
    </location>
</feature>
<dbReference type="PROSITE" id="PS00028">
    <property type="entry name" value="ZINC_FINGER_C2H2_1"/>
    <property type="match status" value="11"/>
</dbReference>
<dbReference type="GO" id="GO:0005634">
    <property type="term" value="C:nucleus"/>
    <property type="evidence" value="ECO:0007669"/>
    <property type="project" value="UniProtKB-SubCell"/>
</dbReference>
<evidence type="ECO:0000256" key="6">
    <source>
        <dbReference type="ARBA" id="ARBA00023242"/>
    </source>
</evidence>
<dbReference type="EnsemblMetazoa" id="CPIJ014712-RA">
    <property type="protein sequence ID" value="CPIJ014712-PA"/>
    <property type="gene ID" value="CPIJ014712"/>
</dbReference>
<dbReference type="VEuPathDB" id="VectorBase:CPIJ014712"/>
<dbReference type="AlphaFoldDB" id="B0X5Z2"/>
<comment type="subcellular location">
    <subcellularLocation>
        <location evidence="1">Nucleus</location>
    </subcellularLocation>
</comment>
<evidence type="ECO:0000259" key="11">
    <source>
        <dbReference type="PROSITE" id="PS51266"/>
    </source>
</evidence>
<feature type="domain" description="C2H2-type" evidence="10">
    <location>
        <begin position="401"/>
        <end position="423"/>
    </location>
</feature>
<evidence type="ECO:0000256" key="3">
    <source>
        <dbReference type="ARBA" id="ARBA00022737"/>
    </source>
</evidence>
<dbReference type="SMART" id="SM00868">
    <property type="entry name" value="zf-AD"/>
    <property type="match status" value="1"/>
</dbReference>
<reference evidence="13" key="1">
    <citation type="submission" date="2007-03" db="EMBL/GenBank/DDBJ databases">
        <title>Annotation of Culex pipiens quinquefasciatus.</title>
        <authorList>
            <consortium name="The Broad Institute Genome Sequencing Platform"/>
            <person name="Atkinson P.W."/>
            <person name="Hemingway J."/>
            <person name="Christensen B.M."/>
            <person name="Higgs S."/>
            <person name="Kodira C."/>
            <person name="Hannick L."/>
            <person name="Megy K."/>
            <person name="O'Leary S."/>
            <person name="Pearson M."/>
            <person name="Haas B.J."/>
            <person name="Mauceli E."/>
            <person name="Wortman J.R."/>
            <person name="Lee N.H."/>
            <person name="Guigo R."/>
            <person name="Stanke M."/>
            <person name="Alvarado L."/>
            <person name="Amedeo P."/>
            <person name="Antoine C.H."/>
            <person name="Arensburger P."/>
            <person name="Bidwell S.L."/>
            <person name="Crawford M."/>
            <person name="Camaro F."/>
            <person name="Devon K."/>
            <person name="Engels R."/>
            <person name="Hammond M."/>
            <person name="Howarth C."/>
            <person name="Koehrsen M."/>
            <person name="Lawson D."/>
            <person name="Montgomery P."/>
            <person name="Nene V."/>
            <person name="Nusbaum C."/>
            <person name="Puiu D."/>
            <person name="Romero-Severson J."/>
            <person name="Severson D.W."/>
            <person name="Shumway M."/>
            <person name="Sisk P."/>
            <person name="Stolte C."/>
            <person name="Zeng Q."/>
            <person name="Eisenstadt E."/>
            <person name="Fraser-Liggett C."/>
            <person name="Strausberg R."/>
            <person name="Galagan J."/>
            <person name="Birren B."/>
            <person name="Collins F.H."/>
        </authorList>
    </citation>
    <scope>NUCLEOTIDE SEQUENCE [LARGE SCALE GENOMIC DNA]</scope>
    <source>
        <strain evidence="13">JHB</strain>
    </source>
</reference>
<evidence type="ECO:0000256" key="5">
    <source>
        <dbReference type="ARBA" id="ARBA00022833"/>
    </source>
</evidence>
<evidence type="ECO:0000259" key="10">
    <source>
        <dbReference type="PROSITE" id="PS50157"/>
    </source>
</evidence>
<evidence type="ECO:0000256" key="9">
    <source>
        <dbReference type="SAM" id="MobiDB-lite"/>
    </source>
</evidence>
<protein>
    <submittedName>
        <fullName evidence="13 14">Krueppel protein</fullName>
    </submittedName>
</protein>
<dbReference type="InterPro" id="IPR013087">
    <property type="entry name" value="Znf_C2H2_type"/>
</dbReference>
<dbReference type="PROSITE" id="PS51266">
    <property type="entry name" value="ZF_CHY"/>
    <property type="match status" value="1"/>
</dbReference>
<keyword evidence="6" id="KW-0539">Nucleus</keyword>
<dbReference type="PANTHER" id="PTHR24377">
    <property type="entry name" value="IP01015P-RELATED"/>
    <property type="match status" value="1"/>
</dbReference>
<feature type="binding site" evidence="8">
    <location>
        <position position="52"/>
    </location>
    <ligand>
        <name>Zn(2+)</name>
        <dbReference type="ChEBI" id="CHEBI:29105"/>
    </ligand>
</feature>
<feature type="domain" description="C2H2-type" evidence="10">
    <location>
        <begin position="514"/>
        <end position="541"/>
    </location>
</feature>
<dbReference type="InterPro" id="IPR036236">
    <property type="entry name" value="Znf_C2H2_sf"/>
</dbReference>
<dbReference type="Gene3D" id="3.40.1800.20">
    <property type="match status" value="1"/>
</dbReference>
<dbReference type="PROSITE" id="PS51915">
    <property type="entry name" value="ZAD"/>
    <property type="match status" value="1"/>
</dbReference>
<dbReference type="SMART" id="SM00355">
    <property type="entry name" value="ZnF_C2H2"/>
    <property type="match status" value="13"/>
</dbReference>
<keyword evidence="3" id="KW-0677">Repeat</keyword>